<evidence type="ECO:0000256" key="1">
    <source>
        <dbReference type="ARBA" id="ARBA00022737"/>
    </source>
</evidence>
<dbReference type="PANTHER" id="PTHR24111:SF0">
    <property type="entry name" value="LEUCINE-RICH REPEAT-CONTAINING PROTEIN"/>
    <property type="match status" value="1"/>
</dbReference>
<gene>
    <name evidence="2" type="ORF">V5799_013284</name>
</gene>
<evidence type="ECO:0008006" key="4">
    <source>
        <dbReference type="Google" id="ProtNLM"/>
    </source>
</evidence>
<dbReference type="PANTHER" id="PTHR24111">
    <property type="entry name" value="LEUCINE-RICH REPEAT-CONTAINING PROTEIN 34"/>
    <property type="match status" value="1"/>
</dbReference>
<keyword evidence="3" id="KW-1185">Reference proteome</keyword>
<sequence>MAEALQCLTKRESVALYFCRQQDESGSGTDAVTRLVQTLPSVKACRLYSLTGEAWNVCGVADALTKNETLTTLELYMFRVSRSLKDLFAALEENTNLKEMRIAFRTVDAIGGDALGSAISKKSCLLYLGLSGQIADYCMACLAEALSQNVTLEKLHFSGSSSGFNGILDLCDTLRTNKILKEVVLPHFPAGDSERYEIIRLHLFPVDYVF</sequence>
<dbReference type="InterPro" id="IPR052201">
    <property type="entry name" value="LRR-containing_regulator"/>
</dbReference>
<dbReference type="Gene3D" id="3.80.10.10">
    <property type="entry name" value="Ribonuclease Inhibitor"/>
    <property type="match status" value="1"/>
</dbReference>
<protein>
    <recommendedName>
        <fullName evidence="4">Ran gtpase-activating protein</fullName>
    </recommendedName>
</protein>
<dbReference type="Proteomes" id="UP001321473">
    <property type="component" value="Unassembled WGS sequence"/>
</dbReference>
<dbReference type="SUPFAM" id="SSF52047">
    <property type="entry name" value="RNI-like"/>
    <property type="match status" value="1"/>
</dbReference>
<dbReference type="EMBL" id="JARKHS020021410">
    <property type="protein sequence ID" value="KAK8770250.1"/>
    <property type="molecule type" value="Genomic_DNA"/>
</dbReference>
<name>A0AAQ4E6D9_AMBAM</name>
<accession>A0AAQ4E6D9</accession>
<reference evidence="2 3" key="1">
    <citation type="journal article" date="2023" name="Arcadia Sci">
        <title>De novo assembly of a long-read Amblyomma americanum tick genome.</title>
        <authorList>
            <person name="Chou S."/>
            <person name="Poskanzer K.E."/>
            <person name="Rollins M."/>
            <person name="Thuy-Boun P.S."/>
        </authorList>
    </citation>
    <scope>NUCLEOTIDE SEQUENCE [LARGE SCALE GENOMIC DNA]</scope>
    <source>
        <strain evidence="2">F_SG_1</strain>
        <tissue evidence="2">Salivary glands</tissue>
    </source>
</reference>
<proteinExistence type="predicted"/>
<dbReference type="InterPro" id="IPR032675">
    <property type="entry name" value="LRR_dom_sf"/>
</dbReference>
<keyword evidence="1" id="KW-0677">Repeat</keyword>
<comment type="caution">
    <text evidence="2">The sequence shown here is derived from an EMBL/GenBank/DDBJ whole genome shotgun (WGS) entry which is preliminary data.</text>
</comment>
<evidence type="ECO:0000313" key="3">
    <source>
        <dbReference type="Proteomes" id="UP001321473"/>
    </source>
</evidence>
<evidence type="ECO:0000313" key="2">
    <source>
        <dbReference type="EMBL" id="KAK8770250.1"/>
    </source>
</evidence>
<dbReference type="AlphaFoldDB" id="A0AAQ4E6D9"/>
<organism evidence="2 3">
    <name type="scientific">Amblyomma americanum</name>
    <name type="common">Lone star tick</name>
    <dbReference type="NCBI Taxonomy" id="6943"/>
    <lineage>
        <taxon>Eukaryota</taxon>
        <taxon>Metazoa</taxon>
        <taxon>Ecdysozoa</taxon>
        <taxon>Arthropoda</taxon>
        <taxon>Chelicerata</taxon>
        <taxon>Arachnida</taxon>
        <taxon>Acari</taxon>
        <taxon>Parasitiformes</taxon>
        <taxon>Ixodida</taxon>
        <taxon>Ixodoidea</taxon>
        <taxon>Ixodidae</taxon>
        <taxon>Amblyomminae</taxon>
        <taxon>Amblyomma</taxon>
    </lineage>
</organism>